<evidence type="ECO:0008006" key="4">
    <source>
        <dbReference type="Google" id="ProtNLM"/>
    </source>
</evidence>
<evidence type="ECO:0000256" key="1">
    <source>
        <dbReference type="SAM" id="Phobius"/>
    </source>
</evidence>
<dbReference type="RefSeq" id="WP_218863127.1">
    <property type="nucleotide sequence ID" value="NZ_JACBYR010000001.1"/>
</dbReference>
<dbReference type="EMBL" id="JACBYR010000001">
    <property type="protein sequence ID" value="NYE81665.1"/>
    <property type="molecule type" value="Genomic_DNA"/>
</dbReference>
<name>A0A7Y9IRC5_9BURK</name>
<dbReference type="AlphaFoldDB" id="A0A7Y9IRC5"/>
<gene>
    <name evidence="2" type="ORF">FHW18_000936</name>
</gene>
<keyword evidence="1" id="KW-0812">Transmembrane</keyword>
<keyword evidence="1" id="KW-1133">Transmembrane helix</keyword>
<sequence>MTPEQRRNNRRLGIILAAVAIGFFLMVILRKVYYG</sequence>
<evidence type="ECO:0000313" key="2">
    <source>
        <dbReference type="EMBL" id="NYE81665.1"/>
    </source>
</evidence>
<dbReference type="Proteomes" id="UP000542125">
    <property type="component" value="Unassembled WGS sequence"/>
</dbReference>
<protein>
    <recommendedName>
        <fullName evidence="4">Cytochrome c oxidase assembly protein</fullName>
    </recommendedName>
</protein>
<feature type="transmembrane region" description="Helical" evidence="1">
    <location>
        <begin position="12"/>
        <end position="33"/>
    </location>
</feature>
<dbReference type="NCBIfam" id="NF038351">
    <property type="entry name" value="cyt_ox_assem_30"/>
    <property type="match status" value="1"/>
</dbReference>
<comment type="caution">
    <text evidence="2">The sequence shown here is derived from an EMBL/GenBank/DDBJ whole genome shotgun (WGS) entry which is preliminary data.</text>
</comment>
<accession>A0A7Y9IRC5</accession>
<organism evidence="2 3">
    <name type="scientific">Pigmentiphaga litoralis</name>
    <dbReference type="NCBI Taxonomy" id="516702"/>
    <lineage>
        <taxon>Bacteria</taxon>
        <taxon>Pseudomonadati</taxon>
        <taxon>Pseudomonadota</taxon>
        <taxon>Betaproteobacteria</taxon>
        <taxon>Burkholderiales</taxon>
        <taxon>Alcaligenaceae</taxon>
        <taxon>Pigmentiphaga</taxon>
    </lineage>
</organism>
<dbReference type="InterPro" id="IPR047811">
    <property type="entry name" value="CytC_ox_assmbl_put"/>
</dbReference>
<evidence type="ECO:0000313" key="3">
    <source>
        <dbReference type="Proteomes" id="UP000542125"/>
    </source>
</evidence>
<proteinExistence type="predicted"/>
<keyword evidence="3" id="KW-1185">Reference proteome</keyword>
<reference evidence="2 3" key="1">
    <citation type="submission" date="2020-07" db="EMBL/GenBank/DDBJ databases">
        <title>Genomic Encyclopedia of Type Strains, Phase IV (KMG-V): Genome sequencing to study the core and pangenomes of soil and plant-associated prokaryotes.</title>
        <authorList>
            <person name="Whitman W."/>
        </authorList>
    </citation>
    <scope>NUCLEOTIDE SEQUENCE [LARGE SCALE GENOMIC DNA]</scope>
    <source>
        <strain evidence="2 3">SAS40</strain>
    </source>
</reference>
<keyword evidence="1" id="KW-0472">Membrane</keyword>